<dbReference type="PROSITE" id="PS50110">
    <property type="entry name" value="RESPONSE_REGULATORY"/>
    <property type="match status" value="1"/>
</dbReference>
<protein>
    <recommendedName>
        <fullName evidence="4">histidine kinase</fullName>
        <ecNumber evidence="4">2.7.13.3</ecNumber>
    </recommendedName>
</protein>
<dbReference type="KEGG" id="cyc:PCC7424_5235"/>
<evidence type="ECO:0000256" key="13">
    <source>
        <dbReference type="PROSITE-ProRule" id="PRU00169"/>
    </source>
</evidence>
<dbReference type="OrthoDB" id="500345at2"/>
<dbReference type="PANTHER" id="PTHR43547">
    <property type="entry name" value="TWO-COMPONENT HISTIDINE KINASE"/>
    <property type="match status" value="1"/>
</dbReference>
<dbReference type="Gene3D" id="1.10.287.130">
    <property type="match status" value="1"/>
</dbReference>
<evidence type="ECO:0000256" key="9">
    <source>
        <dbReference type="ARBA" id="ARBA00022777"/>
    </source>
</evidence>
<dbReference type="HOGENOM" id="CLU_000445_89_17_3"/>
<evidence type="ECO:0000256" key="1">
    <source>
        <dbReference type="ARBA" id="ARBA00000085"/>
    </source>
</evidence>
<dbReference type="EC" id="2.7.13.3" evidence="4"/>
<dbReference type="Pfam" id="PF02518">
    <property type="entry name" value="HATPase_c"/>
    <property type="match status" value="1"/>
</dbReference>
<dbReference type="GO" id="GO:0005524">
    <property type="term" value="F:ATP binding"/>
    <property type="evidence" value="ECO:0007669"/>
    <property type="project" value="UniProtKB-KW"/>
</dbReference>
<keyword evidence="6 13" id="KW-0597">Phosphoprotein</keyword>
<accession>B7KI96</accession>
<evidence type="ECO:0000256" key="12">
    <source>
        <dbReference type="ARBA" id="ARBA00023136"/>
    </source>
</evidence>
<dbReference type="Pfam" id="PF01590">
    <property type="entry name" value="GAF"/>
    <property type="match status" value="1"/>
</dbReference>
<feature type="domain" description="Histidine kinase" evidence="15">
    <location>
        <begin position="387"/>
        <end position="611"/>
    </location>
</feature>
<dbReference type="SUPFAM" id="SSF55874">
    <property type="entry name" value="ATPase domain of HSP90 chaperone/DNA topoisomerase II/histidine kinase"/>
    <property type="match status" value="1"/>
</dbReference>
<evidence type="ECO:0000256" key="7">
    <source>
        <dbReference type="ARBA" id="ARBA00022679"/>
    </source>
</evidence>
<evidence type="ECO:0000313" key="17">
    <source>
        <dbReference type="EMBL" id="ACK73583.1"/>
    </source>
</evidence>
<dbReference type="SUPFAM" id="SSF55781">
    <property type="entry name" value="GAF domain-like"/>
    <property type="match status" value="1"/>
</dbReference>
<evidence type="ECO:0000259" key="16">
    <source>
        <dbReference type="PROSITE" id="PS50110"/>
    </source>
</evidence>
<dbReference type="PANTHER" id="PTHR43547:SF2">
    <property type="entry name" value="HYBRID SIGNAL TRANSDUCTION HISTIDINE KINASE C"/>
    <property type="match status" value="1"/>
</dbReference>
<sequence length="757" mass="86437">MNSPQMFVFRRLVSQQTLLALSHLLEQMSAQFGQEASLWTEQTLFQDHQDFPDNPSEIDYWRLLISPQLNVLLLGKFIVHQSLYQISLTWDSQTIQDLLTQLAQERTLSQHLPLLTPFSNSWTAVNHFFHLLLDLLVDDSRETPASLSPPTSLYHPIEEALRQQVEQERLLNQVVTQIHQSLDLSQVLKTAVTEVRNFLGVDRLLIYQFKFNSSVTDSTPHSLTRKATITYEARASQLIPSMLHLSPEEDCFVCIPFYQEKYRQGTVVAVENAETEYSSSFCLAELLRQNHVKSLLIAPIIVDEQLWGLIIAHQCFKIRQWLESEKGFLGHIGEHLAIAIQQAQLYQQVQQQKNNFEKRVIECTEELKNTIAVAQSAHLSKSEFLSNISHELLTPLTCVIGLAGTLLHWSGEQSSLSPEKQKKYIESIQANGKKLMDLINDILDYSSLTSGNYQLRIREFSLYSVASAVMGDFQEEAQKKSIELVLDFQVKKEEIKFYADPDRVQQIISHLMNNAIKFTPEGGRVTLRIWREKNQVFFQIEDTGIGITQDQLPLLFEKFQQLESSRQRTHGGTGLGLALTKQLVELHRGTIEVESTPHEGSLFTVRLPNSINLKTKRNFTADENNLINTNPNNTIILISKDEETATLICELLTVNNYQVIWLVDSYPGIRQIEILHPLIVILDQENSQSEEIVKALKQFSKTSFIKVLVLRKSLKAISWQSLAKKGIDDYLIKPIDPTLLLRKVSFLASIAAHEDKV</sequence>
<evidence type="ECO:0000259" key="14">
    <source>
        <dbReference type="PROSITE" id="PS50046"/>
    </source>
</evidence>
<dbReference type="RefSeq" id="WP_015957161.1">
    <property type="nucleotide sequence ID" value="NC_011729.1"/>
</dbReference>
<dbReference type="Pfam" id="PF00512">
    <property type="entry name" value="HisKA"/>
    <property type="match status" value="1"/>
</dbReference>
<evidence type="ECO:0000256" key="11">
    <source>
        <dbReference type="ARBA" id="ARBA00023012"/>
    </source>
</evidence>
<comment type="catalytic activity">
    <reaction evidence="1">
        <text>ATP + protein L-histidine = ADP + protein N-phospho-L-histidine.</text>
        <dbReference type="EC" id="2.7.13.3"/>
    </reaction>
</comment>
<dbReference type="SUPFAM" id="SSF52172">
    <property type="entry name" value="CheY-like"/>
    <property type="match status" value="1"/>
</dbReference>
<dbReference type="CDD" id="cd16922">
    <property type="entry name" value="HATPase_EvgS-ArcB-TorS-like"/>
    <property type="match status" value="1"/>
</dbReference>
<keyword evidence="7 17" id="KW-0808">Transferase</keyword>
<evidence type="ECO:0000256" key="10">
    <source>
        <dbReference type="ARBA" id="ARBA00022840"/>
    </source>
</evidence>
<evidence type="ECO:0000256" key="6">
    <source>
        <dbReference type="ARBA" id="ARBA00022553"/>
    </source>
</evidence>
<feature type="modified residue" description="4-aspartylphosphate" evidence="13">
    <location>
        <position position="683"/>
    </location>
</feature>
<dbReference type="FunFam" id="3.30.565.10:FF:000023">
    <property type="entry name" value="PAS domain-containing sensor histidine kinase"/>
    <property type="match status" value="1"/>
</dbReference>
<comment type="similarity">
    <text evidence="3">In the N-terminal section; belongs to the phytochrome family.</text>
</comment>
<dbReference type="CDD" id="cd00082">
    <property type="entry name" value="HisKA"/>
    <property type="match status" value="1"/>
</dbReference>
<evidence type="ECO:0000313" key="18">
    <source>
        <dbReference type="Proteomes" id="UP000002384"/>
    </source>
</evidence>
<evidence type="ECO:0000256" key="2">
    <source>
        <dbReference type="ARBA" id="ARBA00004236"/>
    </source>
</evidence>
<dbReference type="PRINTS" id="PR00344">
    <property type="entry name" value="BCTRLSENSOR"/>
</dbReference>
<dbReference type="Proteomes" id="UP000002384">
    <property type="component" value="Chromosome"/>
</dbReference>
<dbReference type="eggNOG" id="COG0745">
    <property type="taxonomic scope" value="Bacteria"/>
</dbReference>
<dbReference type="EMBL" id="CP001291">
    <property type="protein sequence ID" value="ACK73583.1"/>
    <property type="molecule type" value="Genomic_DNA"/>
</dbReference>
<dbReference type="InterPro" id="IPR001789">
    <property type="entry name" value="Sig_transdc_resp-reg_receiver"/>
</dbReference>
<evidence type="ECO:0000256" key="4">
    <source>
        <dbReference type="ARBA" id="ARBA00012438"/>
    </source>
</evidence>
<organism evidence="17 18">
    <name type="scientific">Gloeothece citriformis (strain PCC 7424)</name>
    <name type="common">Cyanothece sp. (strain PCC 7424)</name>
    <dbReference type="NCBI Taxonomy" id="65393"/>
    <lineage>
        <taxon>Bacteria</taxon>
        <taxon>Bacillati</taxon>
        <taxon>Cyanobacteriota</taxon>
        <taxon>Cyanophyceae</taxon>
        <taxon>Oscillatoriophycideae</taxon>
        <taxon>Chroococcales</taxon>
        <taxon>Aphanothecaceae</taxon>
        <taxon>Gloeothece</taxon>
        <taxon>Gloeothece citriformis</taxon>
    </lineage>
</organism>
<dbReference type="eggNOG" id="COG2205">
    <property type="taxonomic scope" value="Bacteria"/>
</dbReference>
<keyword evidence="9 17" id="KW-0418">Kinase</keyword>
<dbReference type="SUPFAM" id="SSF47384">
    <property type="entry name" value="Homodimeric domain of signal transducing histidine kinase"/>
    <property type="match status" value="1"/>
</dbReference>
<gene>
    <name evidence="17" type="ordered locus">PCC7424_5235</name>
</gene>
<dbReference type="InterPro" id="IPR003018">
    <property type="entry name" value="GAF"/>
</dbReference>
<dbReference type="GO" id="GO:0005886">
    <property type="term" value="C:plasma membrane"/>
    <property type="evidence" value="ECO:0007669"/>
    <property type="project" value="UniProtKB-SubCell"/>
</dbReference>
<dbReference type="InterPro" id="IPR005467">
    <property type="entry name" value="His_kinase_dom"/>
</dbReference>
<keyword evidence="5" id="KW-1003">Cell membrane</keyword>
<evidence type="ECO:0000259" key="15">
    <source>
        <dbReference type="PROSITE" id="PS50109"/>
    </source>
</evidence>
<keyword evidence="10" id="KW-0067">ATP-binding</keyword>
<dbReference type="InterPro" id="IPR011006">
    <property type="entry name" value="CheY-like_superfamily"/>
</dbReference>
<dbReference type="Gene3D" id="3.40.50.2300">
    <property type="match status" value="1"/>
</dbReference>
<dbReference type="InterPro" id="IPR036097">
    <property type="entry name" value="HisK_dim/P_sf"/>
</dbReference>
<keyword evidence="11" id="KW-0902">Two-component regulatory system</keyword>
<dbReference type="SMART" id="SM00387">
    <property type="entry name" value="HATPase_c"/>
    <property type="match status" value="1"/>
</dbReference>
<evidence type="ECO:0000256" key="5">
    <source>
        <dbReference type="ARBA" id="ARBA00022475"/>
    </source>
</evidence>
<dbReference type="Gene3D" id="3.30.565.10">
    <property type="entry name" value="Histidine kinase-like ATPase, C-terminal domain"/>
    <property type="match status" value="1"/>
</dbReference>
<name>B7KI96_GLOC7</name>
<dbReference type="InterPro" id="IPR016132">
    <property type="entry name" value="Phyto_chromo_attachment"/>
</dbReference>
<dbReference type="InterPro" id="IPR036890">
    <property type="entry name" value="HATPase_C_sf"/>
</dbReference>
<evidence type="ECO:0000256" key="3">
    <source>
        <dbReference type="ARBA" id="ARBA00006402"/>
    </source>
</evidence>
<dbReference type="SMART" id="SM00388">
    <property type="entry name" value="HisKA"/>
    <property type="match status" value="1"/>
</dbReference>
<feature type="domain" description="Response regulatory" evidence="16">
    <location>
        <begin position="634"/>
        <end position="748"/>
    </location>
</feature>
<dbReference type="AlphaFoldDB" id="B7KI96"/>
<dbReference type="PROSITE" id="PS50046">
    <property type="entry name" value="PHYTOCHROME_2"/>
    <property type="match status" value="1"/>
</dbReference>
<reference evidence="18" key="1">
    <citation type="journal article" date="2011" name="MBio">
        <title>Novel metabolic attributes of the genus Cyanothece, comprising a group of unicellular nitrogen-fixing Cyanobacteria.</title>
        <authorList>
            <person name="Bandyopadhyay A."/>
            <person name="Elvitigala T."/>
            <person name="Welsh E."/>
            <person name="Stockel J."/>
            <person name="Liberton M."/>
            <person name="Min H."/>
            <person name="Sherman L.A."/>
            <person name="Pakrasi H.B."/>
        </authorList>
    </citation>
    <scope>NUCLEOTIDE SEQUENCE [LARGE SCALE GENOMIC DNA]</scope>
    <source>
        <strain evidence="18">PCC 7424</strain>
    </source>
</reference>
<dbReference type="PROSITE" id="PS50109">
    <property type="entry name" value="HIS_KIN"/>
    <property type="match status" value="1"/>
</dbReference>
<keyword evidence="8" id="KW-0547">Nucleotide-binding</keyword>
<dbReference type="STRING" id="65393.PCC7424_5235"/>
<dbReference type="Gene3D" id="3.30.450.40">
    <property type="match status" value="1"/>
</dbReference>
<dbReference type="SMART" id="SM00065">
    <property type="entry name" value="GAF"/>
    <property type="match status" value="1"/>
</dbReference>
<dbReference type="InterPro" id="IPR029016">
    <property type="entry name" value="GAF-like_dom_sf"/>
</dbReference>
<keyword evidence="12" id="KW-0472">Membrane</keyword>
<dbReference type="InterPro" id="IPR003661">
    <property type="entry name" value="HisK_dim/P_dom"/>
</dbReference>
<keyword evidence="18" id="KW-1185">Reference proteome</keyword>
<proteinExistence type="inferred from homology"/>
<feature type="domain" description="Phytochrome chromophore attachment site" evidence="14">
    <location>
        <begin position="183"/>
        <end position="335"/>
    </location>
</feature>
<comment type="subcellular location">
    <subcellularLocation>
        <location evidence="2">Cell membrane</location>
    </subcellularLocation>
</comment>
<dbReference type="InterPro" id="IPR004358">
    <property type="entry name" value="Sig_transdc_His_kin-like_C"/>
</dbReference>
<dbReference type="GO" id="GO:0000155">
    <property type="term" value="F:phosphorelay sensor kinase activity"/>
    <property type="evidence" value="ECO:0007669"/>
    <property type="project" value="InterPro"/>
</dbReference>
<dbReference type="InterPro" id="IPR003594">
    <property type="entry name" value="HATPase_dom"/>
</dbReference>
<evidence type="ECO:0000256" key="8">
    <source>
        <dbReference type="ARBA" id="ARBA00022741"/>
    </source>
</evidence>